<dbReference type="InterPro" id="IPR000626">
    <property type="entry name" value="Ubiquitin-like_dom"/>
</dbReference>
<proteinExistence type="predicted"/>
<dbReference type="OrthoDB" id="10016665at2759"/>
<protein>
    <recommendedName>
        <fullName evidence="1">Ubiquitin-like domain-containing protein</fullName>
    </recommendedName>
</protein>
<dbReference type="GO" id="GO:0043161">
    <property type="term" value="P:proteasome-mediated ubiquitin-dependent protein catabolic process"/>
    <property type="evidence" value="ECO:0007669"/>
    <property type="project" value="TreeGrafter"/>
</dbReference>
<organism evidence="2 3">
    <name type="scientific">Allacma fusca</name>
    <dbReference type="NCBI Taxonomy" id="39272"/>
    <lineage>
        <taxon>Eukaryota</taxon>
        <taxon>Metazoa</taxon>
        <taxon>Ecdysozoa</taxon>
        <taxon>Arthropoda</taxon>
        <taxon>Hexapoda</taxon>
        <taxon>Collembola</taxon>
        <taxon>Symphypleona</taxon>
        <taxon>Sminthuridae</taxon>
        <taxon>Allacma</taxon>
    </lineage>
</organism>
<dbReference type="CDD" id="cd17039">
    <property type="entry name" value="Ubl_ubiquitin_like"/>
    <property type="match status" value="1"/>
</dbReference>
<dbReference type="Proteomes" id="UP000708208">
    <property type="component" value="Unassembled WGS sequence"/>
</dbReference>
<dbReference type="AlphaFoldDB" id="A0A8J2JZ61"/>
<dbReference type="GO" id="GO:0070628">
    <property type="term" value="F:proteasome binding"/>
    <property type="evidence" value="ECO:0007669"/>
    <property type="project" value="TreeGrafter"/>
</dbReference>
<dbReference type="PANTHER" id="PTHR10621">
    <property type="entry name" value="UV EXCISION REPAIR PROTEIN RAD23"/>
    <property type="match status" value="1"/>
</dbReference>
<reference evidence="2" key="1">
    <citation type="submission" date="2021-06" db="EMBL/GenBank/DDBJ databases">
        <authorList>
            <person name="Hodson N. C."/>
            <person name="Mongue J. A."/>
            <person name="Jaron S. K."/>
        </authorList>
    </citation>
    <scope>NUCLEOTIDE SEQUENCE</scope>
</reference>
<dbReference type="PROSITE" id="PS50053">
    <property type="entry name" value="UBIQUITIN_2"/>
    <property type="match status" value="1"/>
</dbReference>
<name>A0A8J2JZ61_9HEXA</name>
<accession>A0A8J2JZ61</accession>
<dbReference type="Pfam" id="PF00240">
    <property type="entry name" value="ubiquitin"/>
    <property type="match status" value="1"/>
</dbReference>
<sequence>MGIIQSAVARIRRTSNGPAWSQDFNGGDPNDVVSNKPSKILHVRSHSGGLKVPQFNTIIQVIAMSRETGQSKVLPIVRCSQSPSKYVVLFDEDEVDFKIQVDNLHNPRHCGVLVVMNHRIGKFIIHKYADVPIKSLESSGKRFHFSVLARTKELEESKDHLKLDTLNPAIGHIGLSIRYSHVRQDPGIYTIRIKPLRGRHIFLEVCPQDKIFSLKERIEEDVGFPIYEQRLIRDGKLLDNTVTLESCGIRNGDVIYLVRKLRHNRIAELIGSGRVQRCMFTPKIQVANEENLAKIRFETDDSIEVKPFLLELRMNPKNLGISSQGKFLVFLKRLVDFF</sequence>
<dbReference type="PANTHER" id="PTHR10621:SF0">
    <property type="entry name" value="UV EXCISION REPAIR PROTEIN RAD23"/>
    <property type="match status" value="1"/>
</dbReference>
<feature type="domain" description="Ubiquitin-like" evidence="1">
    <location>
        <begin position="189"/>
        <end position="264"/>
    </location>
</feature>
<dbReference type="GO" id="GO:0031593">
    <property type="term" value="F:polyubiquitin modification-dependent protein binding"/>
    <property type="evidence" value="ECO:0007669"/>
    <property type="project" value="TreeGrafter"/>
</dbReference>
<dbReference type="GO" id="GO:0005829">
    <property type="term" value="C:cytosol"/>
    <property type="evidence" value="ECO:0007669"/>
    <property type="project" value="TreeGrafter"/>
</dbReference>
<evidence type="ECO:0000313" key="2">
    <source>
        <dbReference type="EMBL" id="CAG7726598.1"/>
    </source>
</evidence>
<dbReference type="GO" id="GO:0005654">
    <property type="term" value="C:nucleoplasm"/>
    <property type="evidence" value="ECO:0007669"/>
    <property type="project" value="TreeGrafter"/>
</dbReference>
<dbReference type="SMART" id="SM00213">
    <property type="entry name" value="UBQ"/>
    <property type="match status" value="1"/>
</dbReference>
<evidence type="ECO:0000313" key="3">
    <source>
        <dbReference type="Proteomes" id="UP000708208"/>
    </source>
</evidence>
<keyword evidence="3" id="KW-1185">Reference proteome</keyword>
<dbReference type="EMBL" id="CAJVCH010137616">
    <property type="protein sequence ID" value="CAG7726598.1"/>
    <property type="molecule type" value="Genomic_DNA"/>
</dbReference>
<comment type="caution">
    <text evidence="2">The sequence shown here is derived from an EMBL/GenBank/DDBJ whole genome shotgun (WGS) entry which is preliminary data.</text>
</comment>
<dbReference type="GO" id="GO:0043130">
    <property type="term" value="F:ubiquitin binding"/>
    <property type="evidence" value="ECO:0007669"/>
    <property type="project" value="TreeGrafter"/>
</dbReference>
<gene>
    <name evidence="2" type="ORF">AFUS01_LOCUS15506</name>
</gene>
<evidence type="ECO:0000259" key="1">
    <source>
        <dbReference type="PROSITE" id="PS50053"/>
    </source>
</evidence>